<gene>
    <name evidence="2" type="ORF">I313_01004</name>
</gene>
<organism evidence="2 3">
    <name type="scientific">Cryptococcus deuterogattii Ram5</name>
    <dbReference type="NCBI Taxonomy" id="1296110"/>
    <lineage>
        <taxon>Eukaryota</taxon>
        <taxon>Fungi</taxon>
        <taxon>Dikarya</taxon>
        <taxon>Basidiomycota</taxon>
        <taxon>Agaricomycotina</taxon>
        <taxon>Tremellomycetes</taxon>
        <taxon>Tremellales</taxon>
        <taxon>Cryptococcaceae</taxon>
        <taxon>Cryptococcus</taxon>
        <taxon>Cryptococcus gattii species complex</taxon>
    </lineage>
</organism>
<dbReference type="AlphaFoldDB" id="A0A0D0V8F2"/>
<reference evidence="2 3" key="1">
    <citation type="submission" date="2015-01" db="EMBL/GenBank/DDBJ databases">
        <title>The Genome Sequence of Cryptococcus gattii Ram5.</title>
        <authorList>
            <consortium name="The Broad Institute Genomics Platform"/>
            <person name="Cuomo C."/>
            <person name="Litvintseva A."/>
            <person name="Chen Y."/>
            <person name="Heitman J."/>
            <person name="Sun S."/>
            <person name="Springer D."/>
            <person name="Dromer F."/>
            <person name="Young S."/>
            <person name="Zeng Q."/>
            <person name="Gargeya S."/>
            <person name="Abouelleil A."/>
            <person name="Alvarado L."/>
            <person name="Chapman S.B."/>
            <person name="Gainer-Dewar J."/>
            <person name="Goldberg J."/>
            <person name="Griggs A."/>
            <person name="Gujja S."/>
            <person name="Hansen M."/>
            <person name="Howarth C."/>
            <person name="Imamovic A."/>
            <person name="Larimer J."/>
            <person name="Murphy C."/>
            <person name="Naylor J."/>
            <person name="Pearson M."/>
            <person name="Priest M."/>
            <person name="Roberts A."/>
            <person name="Saif S."/>
            <person name="Shea T."/>
            <person name="Sykes S."/>
            <person name="Wortman J."/>
            <person name="Nusbaum C."/>
            <person name="Birren B."/>
        </authorList>
    </citation>
    <scope>NUCLEOTIDE SEQUENCE [LARGE SCALE GENOMIC DNA]</scope>
    <source>
        <strain evidence="2 3">Ram5</strain>
    </source>
</reference>
<evidence type="ECO:0000256" key="1">
    <source>
        <dbReference type="ARBA" id="ARBA00038414"/>
    </source>
</evidence>
<comment type="similarity">
    <text evidence="1">Belongs to the HyuE racemase family.</text>
</comment>
<dbReference type="Pfam" id="PF01177">
    <property type="entry name" value="Asp_Glu_race"/>
    <property type="match status" value="2"/>
</dbReference>
<dbReference type="OrthoDB" id="412018at2759"/>
<proteinExistence type="inferred from homology"/>
<dbReference type="FunFam" id="3.40.50.12500:FF:000001">
    <property type="entry name" value="Putative hydantoin racemase"/>
    <property type="match status" value="1"/>
</dbReference>
<dbReference type="InterPro" id="IPR015942">
    <property type="entry name" value="Asp/Glu/hydantoin_racemase"/>
</dbReference>
<evidence type="ECO:0000313" key="2">
    <source>
        <dbReference type="EMBL" id="KIR42799.1"/>
    </source>
</evidence>
<dbReference type="PANTHER" id="PTHR28047:SF5">
    <property type="entry name" value="PROTEIN DCG1"/>
    <property type="match status" value="1"/>
</dbReference>
<evidence type="ECO:0008006" key="4">
    <source>
        <dbReference type="Google" id="ProtNLM"/>
    </source>
</evidence>
<dbReference type="EMBL" id="KN847897">
    <property type="protein sequence ID" value="KIR42799.1"/>
    <property type="molecule type" value="Genomic_DNA"/>
</dbReference>
<dbReference type="PANTHER" id="PTHR28047">
    <property type="entry name" value="PROTEIN DCG1"/>
    <property type="match status" value="1"/>
</dbReference>
<sequence>MAGLYHDQFGREVAKIQLLLINPNSTSTFTQDVARHLHPRLPNDVGITFYTPPPEAPASIDGPLDGISSTAVILKDLELQPKGQAVNAPEYSSGMSRLATGYSGIVVACFSAHPLVPVLKELLAGYDQPPPVLGILESSILAALQLGPTFGIATTGPRTSEYTAPKHALFEMSLMNQTEWEPLFDEAVRAMGISPTRYTGTKGTGFNAVSLHGDKPAEALLEASCFLVQKGAKVIILGCAGMASMRASLQVQLADRMGQSVPVIDGVSSAVDMAIGYARMGIGRTFGPGANEHSPAT</sequence>
<accession>A0A0D0V8F2</accession>
<name>A0A0D0V8F2_9TREE</name>
<dbReference type="InterPro" id="IPR052186">
    <property type="entry name" value="Hydantoin_racemase-like"/>
</dbReference>
<evidence type="ECO:0000313" key="3">
    <source>
        <dbReference type="Proteomes" id="UP000053392"/>
    </source>
</evidence>
<protein>
    <recommendedName>
        <fullName evidence="4">Protein DCG1</fullName>
    </recommendedName>
</protein>
<dbReference type="HOGENOM" id="CLU_053002_1_1_1"/>
<dbReference type="Proteomes" id="UP000053392">
    <property type="component" value="Unassembled WGS sequence"/>
</dbReference>
<keyword evidence="3" id="KW-1185">Reference proteome</keyword>
<dbReference type="Gene3D" id="3.40.50.12500">
    <property type="match status" value="1"/>
</dbReference>
<dbReference type="InterPro" id="IPR053714">
    <property type="entry name" value="Iso_Racemase_Enz_sf"/>
</dbReference>
<dbReference type="GO" id="GO:0047661">
    <property type="term" value="F:amino-acid racemase activity"/>
    <property type="evidence" value="ECO:0007669"/>
    <property type="project" value="InterPro"/>
</dbReference>